<evidence type="ECO:0000256" key="1">
    <source>
        <dbReference type="SAM" id="MobiDB-lite"/>
    </source>
</evidence>
<accession>A0A803Q8I2</accession>
<keyword evidence="3" id="KW-1185">Reference proteome</keyword>
<dbReference type="AlphaFoldDB" id="A0A803Q8I2"/>
<dbReference type="EMBL" id="UZAU01000709">
    <property type="status" value="NOT_ANNOTATED_CDS"/>
    <property type="molecule type" value="Genomic_DNA"/>
</dbReference>
<organism evidence="2 3">
    <name type="scientific">Cannabis sativa</name>
    <name type="common">Hemp</name>
    <name type="synonym">Marijuana</name>
    <dbReference type="NCBI Taxonomy" id="3483"/>
    <lineage>
        <taxon>Eukaryota</taxon>
        <taxon>Viridiplantae</taxon>
        <taxon>Streptophyta</taxon>
        <taxon>Embryophyta</taxon>
        <taxon>Tracheophyta</taxon>
        <taxon>Spermatophyta</taxon>
        <taxon>Magnoliopsida</taxon>
        <taxon>eudicotyledons</taxon>
        <taxon>Gunneridae</taxon>
        <taxon>Pentapetalae</taxon>
        <taxon>rosids</taxon>
        <taxon>fabids</taxon>
        <taxon>Rosales</taxon>
        <taxon>Cannabaceae</taxon>
        <taxon>Cannabis</taxon>
    </lineage>
</organism>
<dbReference type="EnsemblPlants" id="evm.model.08.1384">
    <property type="protein sequence ID" value="cds.evm.model.08.1384"/>
    <property type="gene ID" value="evm.TU.08.1384"/>
</dbReference>
<reference evidence="2" key="1">
    <citation type="submission" date="2018-11" db="EMBL/GenBank/DDBJ databases">
        <authorList>
            <person name="Grassa J C."/>
        </authorList>
    </citation>
    <scope>NUCLEOTIDE SEQUENCE [LARGE SCALE GENOMIC DNA]</scope>
</reference>
<dbReference type="Proteomes" id="UP000596661">
    <property type="component" value="Chromosome 8"/>
</dbReference>
<name>A0A803Q8I2_CANSA</name>
<feature type="region of interest" description="Disordered" evidence="1">
    <location>
        <begin position="192"/>
        <end position="221"/>
    </location>
</feature>
<evidence type="ECO:0000313" key="3">
    <source>
        <dbReference type="Proteomes" id="UP000596661"/>
    </source>
</evidence>
<sequence length="236" mass="26276">MYEHLKCLEEIYVFQEWLFRLKEEIEFLEGRGSANTEARHSLFRQLYGDIAEKLAHLEHIFLLELSPPCLAPMPLAMKPAVCQSGEDRDKPRRLTKPNAPLPTHDWSISFRMVDVGFEPLSGDCAHLPPQGMVAFSKYILKLMSNGWNILTCFFIAFKKVTGKAPTTKEALPEELGDDAMAEEDQTVNVGGDVFTGPRMARSSSGSSGGCPTDERQVASADPLGKLLTQSLRLEAF</sequence>
<dbReference type="Gramene" id="evm.model.08.1384">
    <property type="protein sequence ID" value="cds.evm.model.08.1384"/>
    <property type="gene ID" value="evm.TU.08.1384"/>
</dbReference>
<proteinExistence type="predicted"/>
<protein>
    <submittedName>
        <fullName evidence="2">Uncharacterized protein</fullName>
    </submittedName>
</protein>
<evidence type="ECO:0000313" key="2">
    <source>
        <dbReference type="EnsemblPlants" id="cds.evm.model.08.1384"/>
    </source>
</evidence>
<reference evidence="2" key="2">
    <citation type="submission" date="2021-03" db="UniProtKB">
        <authorList>
            <consortium name="EnsemblPlants"/>
        </authorList>
    </citation>
    <scope>IDENTIFICATION</scope>
</reference>